<keyword evidence="6" id="KW-1185">Reference proteome</keyword>
<dbReference type="OrthoDB" id="2149800at2"/>
<name>A0A521D1K6_9SPHI</name>
<evidence type="ECO:0000313" key="5">
    <source>
        <dbReference type="EMBL" id="SMO65558.1"/>
    </source>
</evidence>
<organism evidence="5 6">
    <name type="scientific">Solitalea koreensis</name>
    <dbReference type="NCBI Taxonomy" id="543615"/>
    <lineage>
        <taxon>Bacteria</taxon>
        <taxon>Pseudomonadati</taxon>
        <taxon>Bacteroidota</taxon>
        <taxon>Sphingobacteriia</taxon>
        <taxon>Sphingobacteriales</taxon>
        <taxon>Sphingobacteriaceae</taxon>
        <taxon>Solitalea</taxon>
    </lineage>
</organism>
<evidence type="ECO:0000259" key="4">
    <source>
        <dbReference type="Pfam" id="PF13458"/>
    </source>
</evidence>
<dbReference type="Proteomes" id="UP000315971">
    <property type="component" value="Unassembled WGS sequence"/>
</dbReference>
<feature type="signal peptide" evidence="3">
    <location>
        <begin position="1"/>
        <end position="37"/>
    </location>
</feature>
<dbReference type="SUPFAM" id="SSF53822">
    <property type="entry name" value="Periplasmic binding protein-like I"/>
    <property type="match status" value="1"/>
</dbReference>
<evidence type="ECO:0000256" key="3">
    <source>
        <dbReference type="SAM" id="SignalP"/>
    </source>
</evidence>
<dbReference type="InterPro" id="IPR028082">
    <property type="entry name" value="Peripla_BP_I"/>
</dbReference>
<sequence length="422" mass="46820">MTSVQNRLQPLNGNRFSRLLLLALAFFVVSCSKKVSAPTKSPVVKSETKVDSSSFEDKTKTAAMKRKSNPVPVISLLLPFNLNNIDVESVNNKKDLQNSSIALDFYQGFRMGVDSATKAGSKIKLQVFDTRDDASEVRRLAQSPAVVNSNLVIGPVYPSEISVISPITKENEQFFVSPLSPKVTISNNPFLIMPNSPLDVHAKREAEFIIEKFEAKRIVLIKDSAGFDSKFVDSFKKEVDELSVGVGVSEFRIGSNNFSGIRSVLVKGANNILVIASSNKSFWLDLIKFVNANSSNYQFTLFAYPGFDKLATSIGLSTVEKANVYFTSSFHVDKHDPANVGFFEKYKSIYAADANEYAIKGFDIGFYFARLLGTNKNNFAQNVGKFYSGVHNNFQFVKTPNGYLNQSLKILKVQNGHITEQR</sequence>
<feature type="chain" id="PRO_5021768419" evidence="3">
    <location>
        <begin position="38"/>
        <end position="422"/>
    </location>
</feature>
<protein>
    <submittedName>
        <fullName evidence="5">ABC-type branched-chain amino acid transport system, substrate-binding protein</fullName>
    </submittedName>
</protein>
<dbReference type="PROSITE" id="PS51257">
    <property type="entry name" value="PROKAR_LIPOPROTEIN"/>
    <property type="match status" value="1"/>
</dbReference>
<proteinExistence type="inferred from homology"/>
<dbReference type="CDD" id="cd06268">
    <property type="entry name" value="PBP1_ABC_transporter_LIVBP-like"/>
    <property type="match status" value="1"/>
</dbReference>
<dbReference type="RefSeq" id="WP_142603682.1">
    <property type="nucleotide sequence ID" value="NZ_FXSZ01000005.1"/>
</dbReference>
<evidence type="ECO:0000256" key="1">
    <source>
        <dbReference type="ARBA" id="ARBA00010062"/>
    </source>
</evidence>
<evidence type="ECO:0000256" key="2">
    <source>
        <dbReference type="ARBA" id="ARBA00022729"/>
    </source>
</evidence>
<comment type="similarity">
    <text evidence="1">Belongs to the leucine-binding protein family.</text>
</comment>
<dbReference type="Gene3D" id="3.40.50.2300">
    <property type="match status" value="2"/>
</dbReference>
<accession>A0A521D1K6</accession>
<dbReference type="EMBL" id="FXSZ01000005">
    <property type="protein sequence ID" value="SMO65558.1"/>
    <property type="molecule type" value="Genomic_DNA"/>
</dbReference>
<dbReference type="AlphaFoldDB" id="A0A521D1K6"/>
<dbReference type="InterPro" id="IPR028081">
    <property type="entry name" value="Leu-bd"/>
</dbReference>
<feature type="domain" description="Leucine-binding protein" evidence="4">
    <location>
        <begin position="102"/>
        <end position="372"/>
    </location>
</feature>
<gene>
    <name evidence="5" type="ORF">SAMN06265350_105126</name>
</gene>
<reference evidence="5 6" key="1">
    <citation type="submission" date="2017-05" db="EMBL/GenBank/DDBJ databases">
        <authorList>
            <person name="Varghese N."/>
            <person name="Submissions S."/>
        </authorList>
    </citation>
    <scope>NUCLEOTIDE SEQUENCE [LARGE SCALE GENOMIC DNA]</scope>
    <source>
        <strain evidence="5 6">DSM 21342</strain>
    </source>
</reference>
<evidence type="ECO:0000313" key="6">
    <source>
        <dbReference type="Proteomes" id="UP000315971"/>
    </source>
</evidence>
<keyword evidence="2 3" id="KW-0732">Signal</keyword>
<dbReference type="Pfam" id="PF13458">
    <property type="entry name" value="Peripla_BP_6"/>
    <property type="match status" value="1"/>
</dbReference>